<dbReference type="GO" id="GO:0098542">
    <property type="term" value="P:defense response to other organism"/>
    <property type="evidence" value="ECO:0007669"/>
    <property type="project" value="InterPro"/>
</dbReference>
<evidence type="ECO:0000313" key="6">
    <source>
        <dbReference type="Proteomes" id="UP000193560"/>
    </source>
</evidence>
<protein>
    <recommendedName>
        <fullName evidence="7">Late embryogenesis abundant protein LEA-2 subgroup domain-containing protein</fullName>
    </recommendedName>
</protein>
<reference evidence="5 6" key="1">
    <citation type="submission" date="2016-07" db="EMBL/GenBank/DDBJ databases">
        <title>Pervasive Adenine N6-methylation of Active Genes in Fungi.</title>
        <authorList>
            <consortium name="DOE Joint Genome Institute"/>
            <person name="Mondo S.J."/>
            <person name="Dannebaum R.O."/>
            <person name="Kuo R.C."/>
            <person name="Labutti K."/>
            <person name="Haridas S."/>
            <person name="Kuo A."/>
            <person name="Salamov A."/>
            <person name="Ahrendt S.R."/>
            <person name="Lipzen A."/>
            <person name="Sullivan W."/>
            <person name="Andreopoulos W.B."/>
            <person name="Clum A."/>
            <person name="Lindquist E."/>
            <person name="Daum C."/>
            <person name="Ramamoorthy G.K."/>
            <person name="Gryganskyi A."/>
            <person name="Culley D."/>
            <person name="Magnuson J.K."/>
            <person name="James T.Y."/>
            <person name="O'Malley M.A."/>
            <person name="Stajich J.E."/>
            <person name="Spatafora J.W."/>
            <person name="Visel A."/>
            <person name="Grigoriev I.V."/>
        </authorList>
    </citation>
    <scope>NUCLEOTIDE SEQUENCE [LARGE SCALE GENOMIC DNA]</scope>
    <source>
        <strain evidence="5 6">NRRL 1336</strain>
    </source>
</reference>
<dbReference type="Gene3D" id="2.60.40.1820">
    <property type="match status" value="1"/>
</dbReference>
<evidence type="ECO:0000256" key="4">
    <source>
        <dbReference type="SAM" id="Phobius"/>
    </source>
</evidence>
<keyword evidence="4" id="KW-0812">Transmembrane</keyword>
<accession>A0A1X2IRY9</accession>
<feature type="region of interest" description="Disordered" evidence="3">
    <location>
        <begin position="1"/>
        <end position="47"/>
    </location>
</feature>
<dbReference type="EMBL" id="MCGE01000005">
    <property type="protein sequence ID" value="ORZ21306.1"/>
    <property type="molecule type" value="Genomic_DNA"/>
</dbReference>
<proteinExistence type="predicted"/>
<feature type="transmembrane region" description="Helical" evidence="4">
    <location>
        <begin position="149"/>
        <end position="175"/>
    </location>
</feature>
<evidence type="ECO:0000256" key="3">
    <source>
        <dbReference type="SAM" id="MobiDB-lite"/>
    </source>
</evidence>
<dbReference type="GO" id="GO:0005886">
    <property type="term" value="C:plasma membrane"/>
    <property type="evidence" value="ECO:0007669"/>
    <property type="project" value="TreeGrafter"/>
</dbReference>
<evidence type="ECO:0000313" key="5">
    <source>
        <dbReference type="EMBL" id="ORZ21306.1"/>
    </source>
</evidence>
<dbReference type="Proteomes" id="UP000193560">
    <property type="component" value="Unassembled WGS sequence"/>
</dbReference>
<organism evidence="5 6">
    <name type="scientific">Absidia repens</name>
    <dbReference type="NCBI Taxonomy" id="90262"/>
    <lineage>
        <taxon>Eukaryota</taxon>
        <taxon>Fungi</taxon>
        <taxon>Fungi incertae sedis</taxon>
        <taxon>Mucoromycota</taxon>
        <taxon>Mucoromycotina</taxon>
        <taxon>Mucoromycetes</taxon>
        <taxon>Mucorales</taxon>
        <taxon>Cunninghamellaceae</taxon>
        <taxon>Absidia</taxon>
    </lineage>
</organism>
<evidence type="ECO:0008006" key="7">
    <source>
        <dbReference type="Google" id="ProtNLM"/>
    </source>
</evidence>
<keyword evidence="2 4" id="KW-0472">Membrane</keyword>
<dbReference type="SUPFAM" id="SSF117070">
    <property type="entry name" value="LEA14-like"/>
    <property type="match status" value="1"/>
</dbReference>
<keyword evidence="4" id="KW-1133">Transmembrane helix</keyword>
<keyword evidence="6" id="KW-1185">Reference proteome</keyword>
<dbReference type="STRING" id="90262.A0A1X2IRY9"/>
<dbReference type="PANTHER" id="PTHR31234:SF2">
    <property type="entry name" value="OS05G0199100 PROTEIN"/>
    <property type="match status" value="1"/>
</dbReference>
<evidence type="ECO:0000256" key="2">
    <source>
        <dbReference type="ARBA" id="ARBA00023136"/>
    </source>
</evidence>
<dbReference type="PANTHER" id="PTHR31234">
    <property type="entry name" value="LATE EMBRYOGENESIS ABUNDANT (LEA) HYDROXYPROLINE-RICH GLYCOPROTEIN FAMILY"/>
    <property type="match status" value="1"/>
</dbReference>
<evidence type="ECO:0000256" key="1">
    <source>
        <dbReference type="ARBA" id="ARBA00004370"/>
    </source>
</evidence>
<sequence>MTMYQNDEFNRKHSSPAPPFPPSHQHDSVTDYNYSTSPPPPFHGYPASPFDYNHDKNFYDNNHRRPSFDDLDMYHNYPTGGYQPSRGSMSDIKLTSAPGMPAGFQHSHNNTSYDSDDEADRGMLRMPGKRKRSCMDKICCGCCTCCPRWARYCSCVFLLILVALGIVVGVLAALFKMPQVQMSGLENQPSVNITGGNTINMAFQLQISVDNPNVEGITFESIVAKAYYPNHHDVQLGGGEKDNVVIAKQKVTTFTFPFAIKIDISDPNDQSILNDLFSKCGLDGSEKRPITIDYDVIPTVKFGLIPISITISKSTSIDCPSELAQLGAGGVSGASLSALAGSS</sequence>
<dbReference type="AlphaFoldDB" id="A0A1X2IRY9"/>
<comment type="caution">
    <text evidence="5">The sequence shown here is derived from an EMBL/GenBank/DDBJ whole genome shotgun (WGS) entry which is preliminary data.</text>
</comment>
<dbReference type="InterPro" id="IPR044839">
    <property type="entry name" value="NDR1-like"/>
</dbReference>
<name>A0A1X2IRY9_9FUNG</name>
<gene>
    <name evidence="5" type="ORF">BCR42DRAFT_407269</name>
</gene>
<comment type="subcellular location">
    <subcellularLocation>
        <location evidence="1">Membrane</location>
    </subcellularLocation>
</comment>
<dbReference type="OrthoDB" id="20273at2759"/>